<keyword evidence="1" id="KW-1133">Transmembrane helix</keyword>
<dbReference type="InterPro" id="IPR003646">
    <property type="entry name" value="SH3-like_bac-type"/>
</dbReference>
<evidence type="ECO:0000313" key="4">
    <source>
        <dbReference type="Proteomes" id="UP000034097"/>
    </source>
</evidence>
<gene>
    <name evidence="3" type="ORF">UW26_C0010G0024</name>
</gene>
<keyword evidence="3" id="KW-0119">Carbohydrate metabolism</keyword>
<keyword evidence="3" id="KW-0624">Polysaccharide degradation</keyword>
<reference evidence="3 4" key="1">
    <citation type="journal article" date="2015" name="Nature">
        <title>rRNA introns, odd ribosomes, and small enigmatic genomes across a large radiation of phyla.</title>
        <authorList>
            <person name="Brown C.T."/>
            <person name="Hug L.A."/>
            <person name="Thomas B.C."/>
            <person name="Sharon I."/>
            <person name="Castelle C.J."/>
            <person name="Singh A."/>
            <person name="Wilkins M.J."/>
            <person name="Williams K.H."/>
            <person name="Banfield J.F."/>
        </authorList>
    </citation>
    <scope>NUCLEOTIDE SEQUENCE [LARGE SCALE GENOMIC DNA]</scope>
</reference>
<keyword evidence="3" id="KW-0326">Glycosidase</keyword>
<proteinExistence type="predicted"/>
<comment type="caution">
    <text evidence="3">The sequence shown here is derived from an EMBL/GenBank/DDBJ whole genome shotgun (WGS) entry which is preliminary data.</text>
</comment>
<dbReference type="GO" id="GO:0016798">
    <property type="term" value="F:hydrolase activity, acting on glycosyl bonds"/>
    <property type="evidence" value="ECO:0007669"/>
    <property type="project" value="UniProtKB-KW"/>
</dbReference>
<dbReference type="Pfam" id="PF08239">
    <property type="entry name" value="SH3_3"/>
    <property type="match status" value="1"/>
</dbReference>
<name>A0A0G1GW98_9BACT</name>
<feature type="transmembrane region" description="Helical" evidence="1">
    <location>
        <begin position="43"/>
        <end position="66"/>
    </location>
</feature>
<organism evidence="3 4">
    <name type="scientific">Candidatus Collierbacteria bacterium GW2011_GWF1_44_12</name>
    <dbReference type="NCBI Taxonomy" id="1618402"/>
    <lineage>
        <taxon>Bacteria</taxon>
        <taxon>Candidatus Collieribacteriota</taxon>
    </lineage>
</organism>
<dbReference type="Gene3D" id="2.30.30.40">
    <property type="entry name" value="SH3 Domains"/>
    <property type="match status" value="1"/>
</dbReference>
<keyword evidence="1" id="KW-0472">Membrane</keyword>
<evidence type="ECO:0000259" key="2">
    <source>
        <dbReference type="PROSITE" id="PS51781"/>
    </source>
</evidence>
<protein>
    <submittedName>
        <fullName evidence="3">Family 10 xylanase</fullName>
    </submittedName>
</protein>
<feature type="domain" description="SH3b" evidence="2">
    <location>
        <begin position="274"/>
        <end position="340"/>
    </location>
</feature>
<keyword evidence="1" id="KW-0812">Transmembrane</keyword>
<dbReference type="GO" id="GO:0045493">
    <property type="term" value="P:xylan catabolic process"/>
    <property type="evidence" value="ECO:0007669"/>
    <property type="project" value="UniProtKB-KW"/>
</dbReference>
<keyword evidence="3" id="KW-0858">Xylan degradation</keyword>
<dbReference type="Pfam" id="PF08308">
    <property type="entry name" value="PEGA"/>
    <property type="match status" value="2"/>
</dbReference>
<evidence type="ECO:0000313" key="3">
    <source>
        <dbReference type="EMBL" id="KKT38930.1"/>
    </source>
</evidence>
<sequence length="340" mass="37366">MRPERESHPRMAVLQTAAFLLRHPANCFHILASIWYTKLNMRTRLIGIICLLIFSAFLSGCSLNIFGKKSGVQITSNPQAEVTVNGQSNGKTPYYTESLKSGEYTIRLTPIDPELQPWETKTTLSAGHLTIVDRQFGKTQDQSSSFTLSFEKLSNKNSTEVSIISNPSNVSVAVDKAPIGFSNRPIENISAGDHSFDFVAPGYQDKRIQARVYAGMRLVINITMAAAPIVPTPTPTPLATPSGTLTATPTPTTKTVITPLPKQSTSSALLVKPYVEILPTPLNNTLRVRAEASVGADEVAKVNTGDKFPYKDMETAGWYYIEYLKDQWGYVSSQYAKLVK</sequence>
<dbReference type="EMBL" id="LCHQ01000010">
    <property type="protein sequence ID" value="KKT38930.1"/>
    <property type="molecule type" value="Genomic_DNA"/>
</dbReference>
<keyword evidence="3" id="KW-0378">Hydrolase</keyword>
<dbReference type="AlphaFoldDB" id="A0A0G1GW98"/>
<dbReference type="Proteomes" id="UP000034097">
    <property type="component" value="Unassembled WGS sequence"/>
</dbReference>
<accession>A0A0G1GW98</accession>
<dbReference type="InterPro" id="IPR013229">
    <property type="entry name" value="PEGA"/>
</dbReference>
<dbReference type="PROSITE" id="PS51781">
    <property type="entry name" value="SH3B"/>
    <property type="match status" value="1"/>
</dbReference>
<evidence type="ECO:0000256" key="1">
    <source>
        <dbReference type="SAM" id="Phobius"/>
    </source>
</evidence>